<dbReference type="AlphaFoldDB" id="A0A316V5X4"/>
<dbReference type="Pfam" id="PF04299">
    <property type="entry name" value="FMN_bind_2"/>
    <property type="match status" value="1"/>
</dbReference>
<protein>
    <submittedName>
        <fullName evidence="1">Putative transcriptional regulator</fullName>
    </submittedName>
</protein>
<reference evidence="1 2" key="1">
    <citation type="journal article" date="2018" name="Mol. Biol. Evol.">
        <title>Broad Genomic Sampling Reveals a Smut Pathogenic Ancestry of the Fungal Clade Ustilaginomycotina.</title>
        <authorList>
            <person name="Kijpornyongpan T."/>
            <person name="Mondo S.J."/>
            <person name="Barry K."/>
            <person name="Sandor L."/>
            <person name="Lee J."/>
            <person name="Lipzen A."/>
            <person name="Pangilinan J."/>
            <person name="LaButti K."/>
            <person name="Hainaut M."/>
            <person name="Henrissat B."/>
            <person name="Grigoriev I.V."/>
            <person name="Spatafora J.W."/>
            <person name="Aime M.C."/>
        </authorList>
    </citation>
    <scope>NUCLEOTIDE SEQUENCE [LARGE SCALE GENOMIC DNA]</scope>
    <source>
        <strain evidence="1 2">MCA 3882</strain>
    </source>
</reference>
<dbReference type="PANTHER" id="PTHR35802">
    <property type="entry name" value="PROTEASE SYNTHASE AND SPORULATION PROTEIN PAI 2"/>
    <property type="match status" value="1"/>
</dbReference>
<dbReference type="GeneID" id="37024840"/>
<dbReference type="PIRSF" id="PIRSF010372">
    <property type="entry name" value="PaiB"/>
    <property type="match status" value="1"/>
</dbReference>
<dbReference type="OrthoDB" id="2101473at2759"/>
<proteinExistence type="predicted"/>
<organism evidence="1 2">
    <name type="scientific">Meira miltonrushii</name>
    <dbReference type="NCBI Taxonomy" id="1280837"/>
    <lineage>
        <taxon>Eukaryota</taxon>
        <taxon>Fungi</taxon>
        <taxon>Dikarya</taxon>
        <taxon>Basidiomycota</taxon>
        <taxon>Ustilaginomycotina</taxon>
        <taxon>Exobasidiomycetes</taxon>
        <taxon>Exobasidiales</taxon>
        <taxon>Brachybasidiaceae</taxon>
        <taxon>Meira</taxon>
    </lineage>
</organism>
<dbReference type="PANTHER" id="PTHR35802:SF1">
    <property type="entry name" value="PROTEASE SYNTHASE AND SPORULATION PROTEIN PAI 2"/>
    <property type="match status" value="1"/>
</dbReference>
<sequence length="254" mass="28795">MYLNEDYAEHDQDALFDLIEEHRLGVLTTAIESDSFPFLQSTHIPFVLDRKGGKKGILRGHIARANPHAKQLVQYHRSKLEQAGSSSDPHVPTDRVSTIFTHKTQAYVTPRFYLETKPSTGKVVPTWNYAAVEVRGALRIRESGEYIVKQISDLTSDMERSFNPSENTKSENDQRTQDYEGWKVSDAPERYVNLMTKAIVGIEIEIENIEGKYKMSQNKTGGDLTGVIEGFKSLNTEEAREMADLIQARSKNSR</sequence>
<dbReference type="EMBL" id="KZ819607">
    <property type="protein sequence ID" value="PWN31603.1"/>
    <property type="molecule type" value="Genomic_DNA"/>
</dbReference>
<gene>
    <name evidence="1" type="ORF">FA14DRAFT_91359</name>
</gene>
<dbReference type="InterPro" id="IPR012349">
    <property type="entry name" value="Split_barrel_FMN-bd"/>
</dbReference>
<dbReference type="InterPro" id="IPR007396">
    <property type="entry name" value="TR_PAI2-type"/>
</dbReference>
<dbReference type="SUPFAM" id="SSF50475">
    <property type="entry name" value="FMN-binding split barrel"/>
    <property type="match status" value="1"/>
</dbReference>
<keyword evidence="2" id="KW-1185">Reference proteome</keyword>
<dbReference type="Proteomes" id="UP000245771">
    <property type="component" value="Unassembled WGS sequence"/>
</dbReference>
<name>A0A316V5X4_9BASI</name>
<evidence type="ECO:0000313" key="2">
    <source>
        <dbReference type="Proteomes" id="UP000245771"/>
    </source>
</evidence>
<evidence type="ECO:0000313" key="1">
    <source>
        <dbReference type="EMBL" id="PWN31603.1"/>
    </source>
</evidence>
<accession>A0A316V5X4</accession>
<dbReference type="InParanoid" id="A0A316V5X4"/>
<dbReference type="RefSeq" id="XP_025351905.1">
    <property type="nucleotide sequence ID" value="XM_025503059.1"/>
</dbReference>
<dbReference type="Gene3D" id="2.30.110.10">
    <property type="entry name" value="Electron Transport, Fmn-binding Protein, Chain A"/>
    <property type="match status" value="1"/>
</dbReference>